<proteinExistence type="predicted"/>
<gene>
    <name evidence="1" type="ORF">S03H2_38314</name>
</gene>
<evidence type="ECO:0000313" key="1">
    <source>
        <dbReference type="EMBL" id="GAH55282.1"/>
    </source>
</evidence>
<organism evidence="1">
    <name type="scientific">marine sediment metagenome</name>
    <dbReference type="NCBI Taxonomy" id="412755"/>
    <lineage>
        <taxon>unclassified sequences</taxon>
        <taxon>metagenomes</taxon>
        <taxon>ecological metagenomes</taxon>
    </lineage>
</organism>
<dbReference type="EMBL" id="BARU01023623">
    <property type="protein sequence ID" value="GAH55282.1"/>
    <property type="molecule type" value="Genomic_DNA"/>
</dbReference>
<comment type="caution">
    <text evidence="1">The sequence shown here is derived from an EMBL/GenBank/DDBJ whole genome shotgun (WGS) entry which is preliminary data.</text>
</comment>
<reference evidence="1" key="1">
    <citation type="journal article" date="2014" name="Front. Microbiol.">
        <title>High frequency of phylogenetically diverse reductive dehalogenase-homologous genes in deep subseafloor sedimentary metagenomes.</title>
        <authorList>
            <person name="Kawai M."/>
            <person name="Futagami T."/>
            <person name="Toyoda A."/>
            <person name="Takaki Y."/>
            <person name="Nishi S."/>
            <person name="Hori S."/>
            <person name="Arai W."/>
            <person name="Tsubouchi T."/>
            <person name="Morono Y."/>
            <person name="Uchiyama I."/>
            <person name="Ito T."/>
            <person name="Fujiyama A."/>
            <person name="Inagaki F."/>
            <person name="Takami H."/>
        </authorList>
    </citation>
    <scope>NUCLEOTIDE SEQUENCE</scope>
    <source>
        <strain evidence="1">Expedition CK06-06</strain>
    </source>
</reference>
<name>X1GDI0_9ZZZZ</name>
<protein>
    <submittedName>
        <fullName evidence="1">Uncharacterized protein</fullName>
    </submittedName>
</protein>
<accession>X1GDI0</accession>
<dbReference type="AlphaFoldDB" id="X1GDI0"/>
<sequence>MKVINKSQFWFNRVEEEIDVKGSWGNINPARLKAVLKFAGKLF</sequence>